<name>A0A6J4JLS6_9PROT</name>
<protein>
    <submittedName>
        <fullName evidence="2">Uncharacterized protein</fullName>
    </submittedName>
</protein>
<sequence>HSPGSCCGVAHSARRIHRPGRPGEHILL</sequence>
<organism evidence="2">
    <name type="scientific">uncultured Acetobacteraceae bacterium</name>
    <dbReference type="NCBI Taxonomy" id="169975"/>
    <lineage>
        <taxon>Bacteria</taxon>
        <taxon>Pseudomonadati</taxon>
        <taxon>Pseudomonadota</taxon>
        <taxon>Alphaproteobacteria</taxon>
        <taxon>Acetobacterales</taxon>
        <taxon>Acetobacteraceae</taxon>
        <taxon>environmental samples</taxon>
    </lineage>
</organism>
<feature type="non-terminal residue" evidence="2">
    <location>
        <position position="1"/>
    </location>
</feature>
<feature type="region of interest" description="Disordered" evidence="1">
    <location>
        <begin position="1"/>
        <end position="28"/>
    </location>
</feature>
<reference evidence="2" key="1">
    <citation type="submission" date="2020-02" db="EMBL/GenBank/DDBJ databases">
        <authorList>
            <person name="Meier V. D."/>
        </authorList>
    </citation>
    <scope>NUCLEOTIDE SEQUENCE</scope>
    <source>
        <strain evidence="2">AVDCRST_MAG04</strain>
    </source>
</reference>
<evidence type="ECO:0000313" key="2">
    <source>
        <dbReference type="EMBL" id="CAA9281819.1"/>
    </source>
</evidence>
<dbReference type="AlphaFoldDB" id="A0A6J4JLS6"/>
<accession>A0A6J4JLS6</accession>
<gene>
    <name evidence="2" type="ORF">AVDCRST_MAG04-3777</name>
</gene>
<dbReference type="EMBL" id="CADCTL010000285">
    <property type="protein sequence ID" value="CAA9281819.1"/>
    <property type="molecule type" value="Genomic_DNA"/>
</dbReference>
<feature type="non-terminal residue" evidence="2">
    <location>
        <position position="28"/>
    </location>
</feature>
<evidence type="ECO:0000256" key="1">
    <source>
        <dbReference type="SAM" id="MobiDB-lite"/>
    </source>
</evidence>
<proteinExistence type="predicted"/>